<dbReference type="InterPro" id="IPR056935">
    <property type="entry name" value="Rv0428c-like_C"/>
</dbReference>
<dbReference type="EMBL" id="SDKM01000003">
    <property type="protein sequence ID" value="RYP88380.1"/>
    <property type="molecule type" value="Genomic_DNA"/>
</dbReference>
<sequence>MDSGRDSRQVGNHLLGPHVVGRRVVVRRLLRGETGPSGGPAMTDVLGTCTAWGGGRCVVVPESGDPVEIALADIVSGKPVPPRPSVRHRVSAAEAESHVAALWPHLVTEPLGGWTLRSDPAPVGRLRRRANSCLAMGDPGLPFADAEHRIRSFYAERDRPVLAQVELGSDVEDAFRAAGWEPLGNGDAHFLLASLARALRSCNAGGRPATVARYHEKGLGQVVVELVEGEVVVARGEATYQRDWLGVHGLEVVPEHRRRGLGTAALAALLDWGAERGATTAWLHVETDNEPAAALYGRLGFARHHTGRYLRPATVRVAGP</sequence>
<dbReference type="InterPro" id="IPR050680">
    <property type="entry name" value="YpeA/RimI_acetyltransf"/>
</dbReference>
<dbReference type="GO" id="GO:0016747">
    <property type="term" value="F:acyltransferase activity, transferring groups other than amino-acyl groups"/>
    <property type="evidence" value="ECO:0007669"/>
    <property type="project" value="InterPro"/>
</dbReference>
<gene>
    <name evidence="4" type="ORF">EKO23_03360</name>
</gene>
<dbReference type="Gene3D" id="3.40.630.30">
    <property type="match status" value="1"/>
</dbReference>
<evidence type="ECO:0000256" key="1">
    <source>
        <dbReference type="ARBA" id="ARBA00022679"/>
    </source>
</evidence>
<dbReference type="InterPro" id="IPR016181">
    <property type="entry name" value="Acyl_CoA_acyltransferase"/>
</dbReference>
<dbReference type="Proteomes" id="UP000295198">
    <property type="component" value="Unassembled WGS sequence"/>
</dbReference>
<evidence type="ECO:0000259" key="3">
    <source>
        <dbReference type="PROSITE" id="PS51186"/>
    </source>
</evidence>
<proteinExistence type="predicted"/>
<keyword evidence="1 4" id="KW-0808">Transferase</keyword>
<evidence type="ECO:0000313" key="5">
    <source>
        <dbReference type="Proteomes" id="UP000295198"/>
    </source>
</evidence>
<dbReference type="PROSITE" id="PS51186">
    <property type="entry name" value="GNAT"/>
    <property type="match status" value="1"/>
</dbReference>
<name>A0A4Q4ZJB3_9ACTN</name>
<dbReference type="RefSeq" id="WP_134714061.1">
    <property type="nucleotide sequence ID" value="NZ_SDKM01000003.1"/>
</dbReference>
<keyword evidence="5" id="KW-1185">Reference proteome</keyword>
<dbReference type="PANTHER" id="PTHR43420">
    <property type="entry name" value="ACETYLTRANSFERASE"/>
    <property type="match status" value="1"/>
</dbReference>
<feature type="domain" description="N-acetyltransferase" evidence="3">
    <location>
        <begin position="178"/>
        <end position="320"/>
    </location>
</feature>
<dbReference type="OrthoDB" id="9775595at2"/>
<accession>A0A4Q4ZJB3</accession>
<dbReference type="AlphaFoldDB" id="A0A4Q4ZJB3"/>
<reference evidence="4 5" key="1">
    <citation type="submission" date="2019-01" db="EMBL/GenBank/DDBJ databases">
        <title>Nocardioides guangzhouensis sp. nov., an actinobacterium isolated from soil.</title>
        <authorList>
            <person name="Fu Y."/>
            <person name="Cai Y."/>
            <person name="Lin Z."/>
            <person name="Chen P."/>
        </authorList>
    </citation>
    <scope>NUCLEOTIDE SEQUENCE [LARGE SCALE GENOMIC DNA]</scope>
    <source>
        <strain evidence="4 5">130</strain>
    </source>
</reference>
<dbReference type="InterPro" id="IPR000182">
    <property type="entry name" value="GNAT_dom"/>
</dbReference>
<organism evidence="4 5">
    <name type="scientific">Nocardioides guangzhouensis</name>
    <dbReference type="NCBI Taxonomy" id="2497878"/>
    <lineage>
        <taxon>Bacteria</taxon>
        <taxon>Bacillati</taxon>
        <taxon>Actinomycetota</taxon>
        <taxon>Actinomycetes</taxon>
        <taxon>Propionibacteriales</taxon>
        <taxon>Nocardioidaceae</taxon>
        <taxon>Nocardioides</taxon>
    </lineage>
</organism>
<dbReference type="SUPFAM" id="SSF55729">
    <property type="entry name" value="Acyl-CoA N-acyltransferases (Nat)"/>
    <property type="match status" value="1"/>
</dbReference>
<dbReference type="Pfam" id="PF24553">
    <property type="entry name" value="Rv0428c_C"/>
    <property type="match status" value="1"/>
</dbReference>
<evidence type="ECO:0000313" key="4">
    <source>
        <dbReference type="EMBL" id="RYP88380.1"/>
    </source>
</evidence>
<keyword evidence="2" id="KW-0012">Acyltransferase</keyword>
<protein>
    <submittedName>
        <fullName evidence="4">GNAT family N-acetyltransferase</fullName>
    </submittedName>
</protein>
<comment type="caution">
    <text evidence="4">The sequence shown here is derived from an EMBL/GenBank/DDBJ whole genome shotgun (WGS) entry which is preliminary data.</text>
</comment>
<evidence type="ECO:0000256" key="2">
    <source>
        <dbReference type="ARBA" id="ARBA00023315"/>
    </source>
</evidence>